<evidence type="ECO:0000313" key="3">
    <source>
        <dbReference type="EMBL" id="GBE80803.1"/>
    </source>
</evidence>
<dbReference type="GO" id="GO:0005811">
    <property type="term" value="C:lipid droplet"/>
    <property type="evidence" value="ECO:0007669"/>
    <property type="project" value="TreeGrafter"/>
</dbReference>
<protein>
    <recommendedName>
        <fullName evidence="2">Saccharopine dehydrogenase NADP binding domain-containing protein</fullName>
    </recommendedName>
</protein>
<dbReference type="InParanoid" id="A0A401GFC7"/>
<dbReference type="GO" id="GO:0005739">
    <property type="term" value="C:mitochondrion"/>
    <property type="evidence" value="ECO:0007669"/>
    <property type="project" value="TreeGrafter"/>
</dbReference>
<dbReference type="Proteomes" id="UP000287166">
    <property type="component" value="Unassembled WGS sequence"/>
</dbReference>
<dbReference type="InterPro" id="IPR005097">
    <property type="entry name" value="Sacchrp_dh_NADP-bd"/>
</dbReference>
<gene>
    <name evidence="3" type="ORF">SCP_0305230</name>
</gene>
<dbReference type="GO" id="GO:0009247">
    <property type="term" value="P:glycolipid biosynthetic process"/>
    <property type="evidence" value="ECO:0007669"/>
    <property type="project" value="TreeGrafter"/>
</dbReference>
<dbReference type="Gene3D" id="3.40.50.720">
    <property type="entry name" value="NAD(P)-binding Rossmann-like Domain"/>
    <property type="match status" value="1"/>
</dbReference>
<keyword evidence="4" id="KW-1185">Reference proteome</keyword>
<sequence>MAVADILLLGATGYTGRLIARYLCNHPQRATFTLAVAGRSKVKLESLKTSVALDDRVELLQIDVAKPEELDAAVEGVKVVINAVGPYWRWGTEVVRACTRHGVHYVDLAAETPWIQKIIFKFDYFASKTNTIIIPSCGLVSAPADLLVHLANKTLKDTLGPDVSLGESLTVYDMPGLASGGTYASALSLFEDVPRARLTAAMQDYSLSSAIHGAPSESLQLARPVPFTRSGKHATFHPISFPDRAVVQRTWGLHALAAQSVGLAPEDTDSARRRTYGPRFTYDEGALSPVPWSVPSALISAGWLVGLTLLMIFPPVRWIFKAFVPSPGEGPSDKVLEAGFIEATNYTTSAPSPDLPETHVKTVLRGRGDPGYLLSSMIISECALALLLDKSLLPPLARVGGVLTPASALGDVLINRLEACGRFEFESVVVPPEE</sequence>
<dbReference type="PANTHER" id="PTHR12286">
    <property type="entry name" value="SACCHAROPINE DEHYDROGENASE-LIKE OXIDOREDUCTASE"/>
    <property type="match status" value="1"/>
</dbReference>
<dbReference type="OrthoDB" id="10268090at2759"/>
<proteinExistence type="inferred from homology"/>
<evidence type="ECO:0000259" key="2">
    <source>
        <dbReference type="Pfam" id="PF03435"/>
    </source>
</evidence>
<dbReference type="RefSeq" id="XP_027611716.1">
    <property type="nucleotide sequence ID" value="XM_027755915.1"/>
</dbReference>
<dbReference type="PANTHER" id="PTHR12286:SF5">
    <property type="entry name" value="SACCHAROPINE DEHYDROGENASE-LIKE OXIDOREDUCTASE"/>
    <property type="match status" value="1"/>
</dbReference>
<comment type="similarity">
    <text evidence="1">Belongs to the saccharopine dehydrogenase family.</text>
</comment>
<name>A0A401GFC7_9APHY</name>
<evidence type="ECO:0000313" key="4">
    <source>
        <dbReference type="Proteomes" id="UP000287166"/>
    </source>
</evidence>
<feature type="domain" description="Saccharopine dehydrogenase NADP binding" evidence="2">
    <location>
        <begin position="6"/>
        <end position="120"/>
    </location>
</feature>
<organism evidence="3 4">
    <name type="scientific">Sparassis crispa</name>
    <dbReference type="NCBI Taxonomy" id="139825"/>
    <lineage>
        <taxon>Eukaryota</taxon>
        <taxon>Fungi</taxon>
        <taxon>Dikarya</taxon>
        <taxon>Basidiomycota</taxon>
        <taxon>Agaricomycotina</taxon>
        <taxon>Agaricomycetes</taxon>
        <taxon>Polyporales</taxon>
        <taxon>Sparassidaceae</taxon>
        <taxon>Sparassis</taxon>
    </lineage>
</organism>
<dbReference type="Pfam" id="PF03435">
    <property type="entry name" value="Sacchrp_dh_NADP"/>
    <property type="match status" value="1"/>
</dbReference>
<dbReference type="AlphaFoldDB" id="A0A401GFC7"/>
<dbReference type="InterPro" id="IPR051276">
    <property type="entry name" value="Saccharopine_DH-like_oxidrdct"/>
</dbReference>
<dbReference type="GeneID" id="38777720"/>
<accession>A0A401GFC7</accession>
<dbReference type="SUPFAM" id="SSF51735">
    <property type="entry name" value="NAD(P)-binding Rossmann-fold domains"/>
    <property type="match status" value="1"/>
</dbReference>
<dbReference type="GO" id="GO:0005886">
    <property type="term" value="C:plasma membrane"/>
    <property type="evidence" value="ECO:0007669"/>
    <property type="project" value="TreeGrafter"/>
</dbReference>
<evidence type="ECO:0000256" key="1">
    <source>
        <dbReference type="ARBA" id="ARBA00038048"/>
    </source>
</evidence>
<reference evidence="3 4" key="1">
    <citation type="journal article" date="2018" name="Sci. Rep.">
        <title>Genome sequence of the cauliflower mushroom Sparassis crispa (Hanabiratake) and its association with beneficial usage.</title>
        <authorList>
            <person name="Kiyama R."/>
            <person name="Furutani Y."/>
            <person name="Kawaguchi K."/>
            <person name="Nakanishi T."/>
        </authorList>
    </citation>
    <scope>NUCLEOTIDE SEQUENCE [LARGE SCALE GENOMIC DNA]</scope>
</reference>
<dbReference type="EMBL" id="BFAD01000003">
    <property type="protein sequence ID" value="GBE80803.1"/>
    <property type="molecule type" value="Genomic_DNA"/>
</dbReference>
<comment type="caution">
    <text evidence="3">The sequence shown here is derived from an EMBL/GenBank/DDBJ whole genome shotgun (WGS) entry which is preliminary data.</text>
</comment>
<dbReference type="InterPro" id="IPR036291">
    <property type="entry name" value="NAD(P)-bd_dom_sf"/>
</dbReference>